<dbReference type="EMBL" id="BJYL01000031">
    <property type="protein sequence ID" value="GEN84032.1"/>
    <property type="molecule type" value="Genomic_DNA"/>
</dbReference>
<feature type="coiled-coil region" evidence="1">
    <location>
        <begin position="36"/>
        <end position="63"/>
    </location>
</feature>
<evidence type="ECO:0000256" key="1">
    <source>
        <dbReference type="SAM" id="Coils"/>
    </source>
</evidence>
<comment type="caution">
    <text evidence="2">The sequence shown here is derived from an EMBL/GenBank/DDBJ whole genome shotgun (WGS) entry which is preliminary data.</text>
</comment>
<accession>A0A511Z9A2</accession>
<evidence type="ECO:0000313" key="2">
    <source>
        <dbReference type="EMBL" id="GEN84032.1"/>
    </source>
</evidence>
<dbReference type="Proteomes" id="UP000321901">
    <property type="component" value="Unassembled WGS sequence"/>
</dbReference>
<name>A0A511Z9A2_9BACL</name>
<evidence type="ECO:0000313" key="3">
    <source>
        <dbReference type="Proteomes" id="UP000321901"/>
    </source>
</evidence>
<dbReference type="RefSeq" id="WP_147058516.1">
    <property type="nucleotide sequence ID" value="NZ_BJYL01000031.1"/>
</dbReference>
<feature type="coiled-coil region" evidence="1">
    <location>
        <begin position="92"/>
        <end position="133"/>
    </location>
</feature>
<protein>
    <submittedName>
        <fullName evidence="2">Uncharacterized protein</fullName>
    </submittedName>
</protein>
<reference evidence="2 3" key="1">
    <citation type="submission" date="2019-07" db="EMBL/GenBank/DDBJ databases">
        <title>Whole genome shotgun sequence of Sporosarcina luteola NBRC 105378.</title>
        <authorList>
            <person name="Hosoyama A."/>
            <person name="Uohara A."/>
            <person name="Ohji S."/>
            <person name="Ichikawa N."/>
        </authorList>
    </citation>
    <scope>NUCLEOTIDE SEQUENCE [LARGE SCALE GENOMIC DNA]</scope>
    <source>
        <strain evidence="2 3">NBRC 105378</strain>
    </source>
</reference>
<dbReference type="OrthoDB" id="2733945at2"/>
<sequence>MGLFFNRKNELNIYKGEQVSERNQAIYRSDSITKAIEVQKKAYDEMNEKYSEMENQLKKQRRIQSDRWRTASIRFDEIVDNQSQHHQFEQDAIDALERLDRQNIELQNVLNQKKKANEDLVSQINLLNQANSEIAERLDKFDADQVLLLQKMDEQIEKQHQFSLSLEEQKTTQLTMVDKLEQQEGLIDKMMRQMDFLKSVLFERSHFIAEKIDKSYQLTTTYISSLKGKSKQSHSD</sequence>
<organism evidence="2 3">
    <name type="scientific">Sporosarcina luteola</name>
    <dbReference type="NCBI Taxonomy" id="582850"/>
    <lineage>
        <taxon>Bacteria</taxon>
        <taxon>Bacillati</taxon>
        <taxon>Bacillota</taxon>
        <taxon>Bacilli</taxon>
        <taxon>Bacillales</taxon>
        <taxon>Caryophanaceae</taxon>
        <taxon>Sporosarcina</taxon>
    </lineage>
</organism>
<keyword evidence="1" id="KW-0175">Coiled coil</keyword>
<proteinExistence type="predicted"/>
<dbReference type="AlphaFoldDB" id="A0A511Z9A2"/>
<keyword evidence="3" id="KW-1185">Reference proteome</keyword>
<gene>
    <name evidence="2" type="ORF">SLU01_23440</name>
</gene>